<comment type="caution">
    <text evidence="1">The sequence shown here is derived from an EMBL/GenBank/DDBJ whole genome shotgun (WGS) entry which is preliminary data.</text>
</comment>
<gene>
    <name evidence="1" type="ORF">EV420DRAFT_864644</name>
</gene>
<dbReference type="EMBL" id="JAUEPS010000043">
    <property type="protein sequence ID" value="KAK0447891.1"/>
    <property type="molecule type" value="Genomic_DNA"/>
</dbReference>
<organism evidence="1 2">
    <name type="scientific">Armillaria tabescens</name>
    <name type="common">Ringless honey mushroom</name>
    <name type="synonym">Agaricus tabescens</name>
    <dbReference type="NCBI Taxonomy" id="1929756"/>
    <lineage>
        <taxon>Eukaryota</taxon>
        <taxon>Fungi</taxon>
        <taxon>Dikarya</taxon>
        <taxon>Basidiomycota</taxon>
        <taxon>Agaricomycotina</taxon>
        <taxon>Agaricomycetes</taxon>
        <taxon>Agaricomycetidae</taxon>
        <taxon>Agaricales</taxon>
        <taxon>Marasmiineae</taxon>
        <taxon>Physalacriaceae</taxon>
        <taxon>Desarmillaria</taxon>
    </lineage>
</organism>
<dbReference type="Proteomes" id="UP001175211">
    <property type="component" value="Unassembled WGS sequence"/>
</dbReference>
<name>A0AA39JS34_ARMTA</name>
<dbReference type="GeneID" id="85367339"/>
<accession>A0AA39JS34</accession>
<dbReference type="RefSeq" id="XP_060326306.1">
    <property type="nucleotide sequence ID" value="XM_060483791.1"/>
</dbReference>
<evidence type="ECO:0000313" key="2">
    <source>
        <dbReference type="Proteomes" id="UP001175211"/>
    </source>
</evidence>
<protein>
    <submittedName>
        <fullName evidence="1">Uncharacterized protein</fullName>
    </submittedName>
</protein>
<keyword evidence="2" id="KW-1185">Reference proteome</keyword>
<evidence type="ECO:0000313" key="1">
    <source>
        <dbReference type="EMBL" id="KAK0447891.1"/>
    </source>
</evidence>
<dbReference type="AlphaFoldDB" id="A0AA39JS34"/>
<sequence>MTRSVVNVWYVSQRTLGVFLLHKSYFLGHFKVFSRTRDIVSFISSVEDRHDSAPLSVPPSVMHNTDDMRPRFSALSSLQTTTAWNTASSTDLAVRDFYISPWPYRSLRIFSSRMTSPQLGDKCGRPFDSPSWEDYCDDCASILLAMEKSTIICSRIHPSNCFPLMQYQVFGPCQHSKGNVQKKPEIWPHLERLDRFRRHIIQPPRTWGVDIDELPFHSEEGWSFCSEMFHRAQ</sequence>
<proteinExistence type="predicted"/>
<reference evidence="1" key="1">
    <citation type="submission" date="2023-06" db="EMBL/GenBank/DDBJ databases">
        <authorList>
            <consortium name="Lawrence Berkeley National Laboratory"/>
            <person name="Ahrendt S."/>
            <person name="Sahu N."/>
            <person name="Indic B."/>
            <person name="Wong-Bajracharya J."/>
            <person name="Merenyi Z."/>
            <person name="Ke H.-M."/>
            <person name="Monk M."/>
            <person name="Kocsube S."/>
            <person name="Drula E."/>
            <person name="Lipzen A."/>
            <person name="Balint B."/>
            <person name="Henrissat B."/>
            <person name="Andreopoulos B."/>
            <person name="Martin F.M."/>
            <person name="Harder C.B."/>
            <person name="Rigling D."/>
            <person name="Ford K.L."/>
            <person name="Foster G.D."/>
            <person name="Pangilinan J."/>
            <person name="Papanicolaou A."/>
            <person name="Barry K."/>
            <person name="LaButti K."/>
            <person name="Viragh M."/>
            <person name="Koriabine M."/>
            <person name="Yan M."/>
            <person name="Riley R."/>
            <person name="Champramary S."/>
            <person name="Plett K.L."/>
            <person name="Tsai I.J."/>
            <person name="Slot J."/>
            <person name="Sipos G."/>
            <person name="Plett J."/>
            <person name="Nagy L.G."/>
            <person name="Grigoriev I.V."/>
        </authorList>
    </citation>
    <scope>NUCLEOTIDE SEQUENCE</scope>
    <source>
        <strain evidence="1">CCBAS 213</strain>
    </source>
</reference>